<dbReference type="InterPro" id="IPR005225">
    <property type="entry name" value="Small_GTP-bd"/>
</dbReference>
<dbReference type="FunFam" id="3.30.70.870:FF:000003">
    <property type="entry name" value="GTP-binding protein TypA"/>
    <property type="match status" value="1"/>
</dbReference>
<evidence type="ECO:0000259" key="1">
    <source>
        <dbReference type="PROSITE" id="PS51722"/>
    </source>
</evidence>
<dbReference type="GO" id="GO:0042254">
    <property type="term" value="P:ribosome biogenesis"/>
    <property type="evidence" value="ECO:0007669"/>
    <property type="project" value="UniProtKB-ARBA"/>
</dbReference>
<dbReference type="FunFam" id="3.40.50.300:FF:000055">
    <property type="entry name" value="GTP-binding protein TypA"/>
    <property type="match status" value="1"/>
</dbReference>
<dbReference type="SUPFAM" id="SSF52540">
    <property type="entry name" value="P-loop containing nucleoside triphosphate hydrolases"/>
    <property type="match status" value="1"/>
</dbReference>
<dbReference type="Pfam" id="PF00679">
    <property type="entry name" value="EFG_C"/>
    <property type="match status" value="1"/>
</dbReference>
<dbReference type="GO" id="GO:0003924">
    <property type="term" value="F:GTPase activity"/>
    <property type="evidence" value="ECO:0007669"/>
    <property type="project" value="InterPro"/>
</dbReference>
<dbReference type="Gene3D" id="3.30.70.870">
    <property type="entry name" value="Elongation Factor G (Translational Gtpase), domain 3"/>
    <property type="match status" value="1"/>
</dbReference>
<dbReference type="GO" id="GO:0005829">
    <property type="term" value="C:cytosol"/>
    <property type="evidence" value="ECO:0007669"/>
    <property type="project" value="TreeGrafter"/>
</dbReference>
<dbReference type="CDD" id="cd16263">
    <property type="entry name" value="BipA_III"/>
    <property type="match status" value="1"/>
</dbReference>
<protein>
    <recommendedName>
        <fullName evidence="1">Tr-type G domain-containing protein</fullName>
    </recommendedName>
</protein>
<dbReference type="SMART" id="SM00838">
    <property type="entry name" value="EFG_C"/>
    <property type="match status" value="1"/>
</dbReference>
<dbReference type="Pfam" id="PF00009">
    <property type="entry name" value="GTP_EFTU"/>
    <property type="match status" value="1"/>
</dbReference>
<dbReference type="InterPro" id="IPR000640">
    <property type="entry name" value="EFG_V-like"/>
</dbReference>
<feature type="domain" description="Tr-type G" evidence="1">
    <location>
        <begin position="98"/>
        <end position="293"/>
    </location>
</feature>
<accession>A0A7C9DEJ3</accession>
<dbReference type="Gene3D" id="2.40.50.250">
    <property type="entry name" value="bipa protein"/>
    <property type="match status" value="1"/>
</dbReference>
<dbReference type="GO" id="GO:1990904">
    <property type="term" value="C:ribonucleoprotein complex"/>
    <property type="evidence" value="ECO:0007669"/>
    <property type="project" value="TreeGrafter"/>
</dbReference>
<dbReference type="Gene3D" id="3.40.50.300">
    <property type="entry name" value="P-loop containing nucleotide triphosphate hydrolases"/>
    <property type="match status" value="1"/>
</dbReference>
<dbReference type="GO" id="GO:0010467">
    <property type="term" value="P:gene expression"/>
    <property type="evidence" value="ECO:0007669"/>
    <property type="project" value="UniProtKB-ARBA"/>
</dbReference>
<dbReference type="GO" id="GO:0009409">
    <property type="term" value="P:response to cold"/>
    <property type="evidence" value="ECO:0007669"/>
    <property type="project" value="UniProtKB-ARBA"/>
</dbReference>
<dbReference type="AlphaFoldDB" id="A0A7C9DEJ3"/>
<dbReference type="Gene3D" id="3.30.70.240">
    <property type="match status" value="1"/>
</dbReference>
<dbReference type="EMBL" id="GISG01109602">
    <property type="protein sequence ID" value="MBA4638483.1"/>
    <property type="molecule type" value="Transcribed_RNA"/>
</dbReference>
<dbReference type="InterPro" id="IPR047043">
    <property type="entry name" value="BipA_III"/>
</dbReference>
<dbReference type="InterPro" id="IPR035647">
    <property type="entry name" value="EFG_III/V"/>
</dbReference>
<dbReference type="InterPro" id="IPR006298">
    <property type="entry name" value="BipA"/>
</dbReference>
<dbReference type="InterPro" id="IPR047041">
    <property type="entry name" value="BipA_GTP-bd_dom"/>
</dbReference>
<dbReference type="Pfam" id="PF03144">
    <property type="entry name" value="GTP_EFTU_D2"/>
    <property type="match status" value="1"/>
</dbReference>
<dbReference type="Pfam" id="PF21018">
    <property type="entry name" value="BipA_C"/>
    <property type="match status" value="1"/>
</dbReference>
<dbReference type="InterPro" id="IPR042116">
    <property type="entry name" value="TypA/BipA_C"/>
</dbReference>
<sequence length="692" mass="76048">MESAISFCNNSTLAVSLSRNPSSSSCLKNAKIASPSSLLPNQFLGCGGLSSSSPRAKWLSSFPVQPRLRLGSTSIQCSVSGTTAASSTEKNSQLTRRSDIRNIAIVAHVDHGKTTLVDAMLKQAKVFRDNQFVQERIMDSNDLERERGITILSKNTSISYKDTKINIIDTPGHSDFGGEVERVLNMVDGVLLVIDSVEGPMPQTRFVLKKALEFGHAVVVVVNKIDRPSARPDYVINSTFELFIELDASDEQCDFQVIYASGINGKAGLSPDKLADDLGPLFESIIRCIPGPRIDRDGALQMLVTNIEYDEHKGKIAIGRLHAGVLERGMDVKVCTSEDACRYARISELFVYEKFSRVPAESVEAGDICAVCGIADVQIGETIADKAFGKPLPAIRVEQPTVKMSFSINTSPFVGREGKYVTSRNLRDRLYRELERNLAMRVEDGETSDTFIVSGRGTLHITILIENMRREGYEFMVGPPKVISKKVDDQLLEPFEIATVEVREELMGPVVELLGKRRGQMFNMENAGPEGTTILKYKIPTRGLLGLRNAVLTASRGTAILNTIFDSYGPWAGDINGREQGSLVAFEDGTTTTYALFSSQERGKMFVGPGVDVYKGQIVGIHQRPGDLALNVCKKKAATNVRSNKEQTVVLDAPLEYSLDDCIEYIQEDELVEVTPLSIRMCKNPKLAKKGR</sequence>
<organism evidence="2">
    <name type="scientific">Opuntia streptacantha</name>
    <name type="common">Prickly pear cactus</name>
    <name type="synonym">Opuntia cardona</name>
    <dbReference type="NCBI Taxonomy" id="393608"/>
    <lineage>
        <taxon>Eukaryota</taxon>
        <taxon>Viridiplantae</taxon>
        <taxon>Streptophyta</taxon>
        <taxon>Embryophyta</taxon>
        <taxon>Tracheophyta</taxon>
        <taxon>Spermatophyta</taxon>
        <taxon>Magnoliopsida</taxon>
        <taxon>eudicotyledons</taxon>
        <taxon>Gunneridae</taxon>
        <taxon>Pentapetalae</taxon>
        <taxon>Caryophyllales</taxon>
        <taxon>Cactineae</taxon>
        <taxon>Cactaceae</taxon>
        <taxon>Opuntioideae</taxon>
        <taxon>Opuntia</taxon>
    </lineage>
</organism>
<evidence type="ECO:0000313" key="2">
    <source>
        <dbReference type="EMBL" id="MBA4638483.1"/>
    </source>
</evidence>
<dbReference type="InterPro" id="IPR009000">
    <property type="entry name" value="Transl_B-barrel_sf"/>
</dbReference>
<dbReference type="FunFam" id="2.40.50.250:FF:000001">
    <property type="entry name" value="GTP-binding protein TypA"/>
    <property type="match status" value="1"/>
</dbReference>
<proteinExistence type="predicted"/>
<dbReference type="InterPro" id="IPR031157">
    <property type="entry name" value="G_TR_CS"/>
</dbReference>
<dbReference type="InterPro" id="IPR047042">
    <property type="entry name" value="BipA_II"/>
</dbReference>
<dbReference type="InterPro" id="IPR004161">
    <property type="entry name" value="EFTu-like_2"/>
</dbReference>
<name>A0A7C9DEJ3_OPUST</name>
<dbReference type="InterPro" id="IPR035651">
    <property type="entry name" value="BipA_V"/>
</dbReference>
<dbReference type="FunFam" id="2.40.30.10:FF:000016">
    <property type="entry name" value="GTP-binding protein TypA"/>
    <property type="match status" value="1"/>
</dbReference>
<dbReference type="InterPro" id="IPR048876">
    <property type="entry name" value="BipA_C"/>
</dbReference>
<dbReference type="CDD" id="cd03710">
    <property type="entry name" value="BipA_TypA_C"/>
    <property type="match status" value="1"/>
</dbReference>
<dbReference type="NCBIfam" id="TIGR01394">
    <property type="entry name" value="TypA_BipA"/>
    <property type="match status" value="1"/>
</dbReference>
<dbReference type="FunFam" id="3.30.70.240:FF:000002">
    <property type="entry name" value="GTP-binding protein TypA"/>
    <property type="match status" value="1"/>
</dbReference>
<dbReference type="GO" id="GO:0005525">
    <property type="term" value="F:GTP binding"/>
    <property type="evidence" value="ECO:0007669"/>
    <property type="project" value="InterPro"/>
</dbReference>
<reference evidence="2" key="1">
    <citation type="journal article" date="2013" name="J. Plant Res.">
        <title>Effect of fungi and light on seed germination of three Opuntia species from semiarid lands of central Mexico.</title>
        <authorList>
            <person name="Delgado-Sanchez P."/>
            <person name="Jimenez-Bremont J.F."/>
            <person name="Guerrero-Gonzalez Mde L."/>
            <person name="Flores J."/>
        </authorList>
    </citation>
    <scope>NUCLEOTIDE SEQUENCE</scope>
    <source>
        <tissue evidence="2">Cladode</tissue>
    </source>
</reference>
<dbReference type="SUPFAM" id="SSF54980">
    <property type="entry name" value="EF-G C-terminal domain-like"/>
    <property type="match status" value="2"/>
</dbReference>
<dbReference type="CDD" id="cd01891">
    <property type="entry name" value="TypA_BipA"/>
    <property type="match status" value="1"/>
</dbReference>
<reference evidence="2" key="2">
    <citation type="submission" date="2020-07" db="EMBL/GenBank/DDBJ databases">
        <authorList>
            <person name="Vera ALvarez R."/>
            <person name="Arias-Moreno D.M."/>
            <person name="Jimenez-Jacinto V."/>
            <person name="Jimenez-Bremont J.F."/>
            <person name="Swaminathan K."/>
            <person name="Moose S.P."/>
            <person name="Guerrero-Gonzalez M.L."/>
            <person name="Marino-Ramirez L."/>
            <person name="Landsman D."/>
            <person name="Rodriguez-Kessler M."/>
            <person name="Delgado-Sanchez P."/>
        </authorList>
    </citation>
    <scope>NUCLEOTIDE SEQUENCE</scope>
    <source>
        <tissue evidence="2">Cladode</tissue>
    </source>
</reference>
<dbReference type="PANTHER" id="PTHR42908">
    <property type="entry name" value="TRANSLATION ELONGATION FACTOR-RELATED"/>
    <property type="match status" value="1"/>
</dbReference>
<dbReference type="PANTHER" id="PTHR42908:SF8">
    <property type="entry name" value="TR-TYPE G DOMAIN-CONTAINING PROTEIN"/>
    <property type="match status" value="1"/>
</dbReference>
<dbReference type="CDD" id="cd03691">
    <property type="entry name" value="BipA_TypA_II"/>
    <property type="match status" value="1"/>
</dbReference>
<dbReference type="SUPFAM" id="SSF50447">
    <property type="entry name" value="Translation proteins"/>
    <property type="match status" value="1"/>
</dbReference>
<dbReference type="Gene3D" id="2.40.30.10">
    <property type="entry name" value="Translation factors"/>
    <property type="match status" value="1"/>
</dbReference>
<dbReference type="InterPro" id="IPR000795">
    <property type="entry name" value="T_Tr_GTP-bd_dom"/>
</dbReference>
<dbReference type="PROSITE" id="PS51722">
    <property type="entry name" value="G_TR_2"/>
    <property type="match status" value="1"/>
</dbReference>
<dbReference type="InterPro" id="IPR027417">
    <property type="entry name" value="P-loop_NTPase"/>
</dbReference>
<dbReference type="PRINTS" id="PR00315">
    <property type="entry name" value="ELONGATNFCT"/>
</dbReference>
<dbReference type="NCBIfam" id="TIGR00231">
    <property type="entry name" value="small_GTP"/>
    <property type="match status" value="1"/>
</dbReference>
<dbReference type="PROSITE" id="PS00301">
    <property type="entry name" value="G_TR_1"/>
    <property type="match status" value="1"/>
</dbReference>